<dbReference type="GO" id="GO:0051539">
    <property type="term" value="F:4 iron, 4 sulfur cluster binding"/>
    <property type="evidence" value="ECO:0007669"/>
    <property type="project" value="UniProtKB-KW"/>
</dbReference>
<evidence type="ECO:0000256" key="16">
    <source>
        <dbReference type="SAM" id="Phobius"/>
    </source>
</evidence>
<evidence type="ECO:0000313" key="18">
    <source>
        <dbReference type="EMBL" id="NYJ37050.1"/>
    </source>
</evidence>
<evidence type="ECO:0000256" key="3">
    <source>
        <dbReference type="ARBA" id="ARBA00004496"/>
    </source>
</evidence>
<comment type="subcellular location">
    <subcellularLocation>
        <location evidence="3">Cytoplasm</location>
    </subcellularLocation>
</comment>
<evidence type="ECO:0000313" key="19">
    <source>
        <dbReference type="Proteomes" id="UP000572051"/>
    </source>
</evidence>
<dbReference type="RefSeq" id="WP_179827428.1">
    <property type="nucleotide sequence ID" value="NZ_JACCFS010000001.1"/>
</dbReference>
<evidence type="ECO:0000256" key="8">
    <source>
        <dbReference type="ARBA" id="ARBA00022679"/>
    </source>
</evidence>
<evidence type="ECO:0000256" key="15">
    <source>
        <dbReference type="ARBA" id="ARBA00030800"/>
    </source>
</evidence>
<keyword evidence="12" id="KW-0902">Two-component regulatory system</keyword>
<dbReference type="InterPro" id="IPR017205">
    <property type="entry name" value="Sig_transdc_His_kinase_ChrS"/>
</dbReference>
<dbReference type="InterPro" id="IPR003594">
    <property type="entry name" value="HATPase_dom"/>
</dbReference>
<feature type="transmembrane region" description="Helical" evidence="16">
    <location>
        <begin position="113"/>
        <end position="131"/>
    </location>
</feature>
<keyword evidence="13" id="KW-0411">Iron-sulfur</keyword>
<dbReference type="PANTHER" id="PTHR24421:SF62">
    <property type="entry name" value="SENSORY TRANSDUCTION HISTIDINE KINASE"/>
    <property type="match status" value="1"/>
</dbReference>
<dbReference type="PRINTS" id="PR00344">
    <property type="entry name" value="BCTRLSENSOR"/>
</dbReference>
<dbReference type="AlphaFoldDB" id="A0A7Z0JD38"/>
<dbReference type="PIRSF" id="PIRSF037434">
    <property type="entry name" value="STHK_ChrS"/>
    <property type="match status" value="1"/>
</dbReference>
<dbReference type="SMART" id="SM00387">
    <property type="entry name" value="HATPase_c"/>
    <property type="match status" value="1"/>
</dbReference>
<feature type="transmembrane region" description="Helical" evidence="16">
    <location>
        <begin position="151"/>
        <end position="172"/>
    </location>
</feature>
<reference evidence="18 19" key="1">
    <citation type="submission" date="2020-07" db="EMBL/GenBank/DDBJ databases">
        <title>Sequencing the genomes of 1000 actinobacteria strains.</title>
        <authorList>
            <person name="Klenk H.-P."/>
        </authorList>
    </citation>
    <scope>NUCLEOTIDE SEQUENCE [LARGE SCALE GENOMIC DNA]</scope>
    <source>
        <strain evidence="18 19">DSM 44442</strain>
    </source>
</reference>
<dbReference type="InterPro" id="IPR036890">
    <property type="entry name" value="HATPase_C_sf"/>
</dbReference>
<proteinExistence type="predicted"/>
<feature type="transmembrane region" description="Helical" evidence="16">
    <location>
        <begin position="21"/>
        <end position="39"/>
    </location>
</feature>
<evidence type="ECO:0000256" key="14">
    <source>
        <dbReference type="ARBA" id="ARBA00024827"/>
    </source>
</evidence>
<dbReference type="InterPro" id="IPR011712">
    <property type="entry name" value="Sig_transdc_His_kin_sub3_dim/P"/>
</dbReference>
<keyword evidence="8" id="KW-0808">Transferase</keyword>
<evidence type="ECO:0000256" key="5">
    <source>
        <dbReference type="ARBA" id="ARBA00017322"/>
    </source>
</evidence>
<keyword evidence="16" id="KW-0812">Transmembrane</keyword>
<dbReference type="InterPro" id="IPR004358">
    <property type="entry name" value="Sig_transdc_His_kin-like_C"/>
</dbReference>
<evidence type="ECO:0000259" key="17">
    <source>
        <dbReference type="PROSITE" id="PS50109"/>
    </source>
</evidence>
<evidence type="ECO:0000256" key="6">
    <source>
        <dbReference type="ARBA" id="ARBA00022485"/>
    </source>
</evidence>
<evidence type="ECO:0000256" key="12">
    <source>
        <dbReference type="ARBA" id="ARBA00023012"/>
    </source>
</evidence>
<dbReference type="Pfam" id="PF02518">
    <property type="entry name" value="HATPase_c"/>
    <property type="match status" value="1"/>
</dbReference>
<dbReference type="PANTHER" id="PTHR24421">
    <property type="entry name" value="NITRATE/NITRITE SENSOR PROTEIN NARX-RELATED"/>
    <property type="match status" value="1"/>
</dbReference>
<evidence type="ECO:0000256" key="9">
    <source>
        <dbReference type="ARBA" id="ARBA00022723"/>
    </source>
</evidence>
<keyword evidence="19" id="KW-1185">Reference proteome</keyword>
<dbReference type="CDD" id="cd16917">
    <property type="entry name" value="HATPase_UhpB-NarQ-NarX-like"/>
    <property type="match status" value="1"/>
</dbReference>
<comment type="catalytic activity">
    <reaction evidence="1">
        <text>ATP + protein L-histidine = ADP + protein N-phospho-L-histidine.</text>
        <dbReference type="EC" id="2.7.13.3"/>
    </reaction>
</comment>
<name>A0A7Z0JD38_9ACTN</name>
<keyword evidence="10 18" id="KW-0418">Kinase</keyword>
<evidence type="ECO:0000256" key="4">
    <source>
        <dbReference type="ARBA" id="ARBA00012438"/>
    </source>
</evidence>
<dbReference type="Gene3D" id="1.20.5.1930">
    <property type="match status" value="1"/>
</dbReference>
<keyword evidence="11" id="KW-0408">Iron</keyword>
<protein>
    <recommendedName>
        <fullName evidence="5">Oxygen sensor histidine kinase NreB</fullName>
        <ecNumber evidence="4">2.7.13.3</ecNumber>
    </recommendedName>
    <alternativeName>
        <fullName evidence="15">Nitrogen regulation protein B</fullName>
    </alternativeName>
</protein>
<dbReference type="GO" id="GO:0046872">
    <property type="term" value="F:metal ion binding"/>
    <property type="evidence" value="ECO:0007669"/>
    <property type="project" value="UniProtKB-KW"/>
</dbReference>
<dbReference type="GO" id="GO:0046983">
    <property type="term" value="F:protein dimerization activity"/>
    <property type="evidence" value="ECO:0007669"/>
    <property type="project" value="InterPro"/>
</dbReference>
<evidence type="ECO:0000256" key="7">
    <source>
        <dbReference type="ARBA" id="ARBA00022490"/>
    </source>
</evidence>
<dbReference type="EC" id="2.7.13.3" evidence="4"/>
<dbReference type="EMBL" id="JACCFS010000001">
    <property type="protein sequence ID" value="NYJ37050.1"/>
    <property type="molecule type" value="Genomic_DNA"/>
</dbReference>
<evidence type="ECO:0000256" key="10">
    <source>
        <dbReference type="ARBA" id="ARBA00022777"/>
    </source>
</evidence>
<evidence type="ECO:0000256" key="1">
    <source>
        <dbReference type="ARBA" id="ARBA00000085"/>
    </source>
</evidence>
<keyword evidence="9" id="KW-0479">Metal-binding</keyword>
<comment type="cofactor">
    <cofactor evidence="2">
        <name>[4Fe-4S] cluster</name>
        <dbReference type="ChEBI" id="CHEBI:49883"/>
    </cofactor>
</comment>
<comment type="function">
    <text evidence="14">Member of the two-component regulatory system NreB/NreC involved in the control of dissimilatory nitrate/nitrite reduction in response to oxygen. NreB functions as a direct oxygen sensor histidine kinase which is autophosphorylated, in the absence of oxygen, probably at the conserved histidine residue, and transfers its phosphate group probably to a conserved aspartate residue of NreC. NreB/NreC activates the expression of the nitrate (narGHJI) and nitrite (nir) reductase operons, as well as the putative nitrate transporter gene narT.</text>
</comment>
<evidence type="ECO:0000256" key="13">
    <source>
        <dbReference type="ARBA" id="ARBA00023014"/>
    </source>
</evidence>
<keyword evidence="7" id="KW-0963">Cytoplasm</keyword>
<keyword evidence="16" id="KW-1133">Transmembrane helix</keyword>
<dbReference type="Pfam" id="PF07730">
    <property type="entry name" value="HisKA_3"/>
    <property type="match status" value="1"/>
</dbReference>
<dbReference type="GO" id="GO:0005737">
    <property type="term" value="C:cytoplasm"/>
    <property type="evidence" value="ECO:0007669"/>
    <property type="project" value="UniProtKB-SubCell"/>
</dbReference>
<evidence type="ECO:0000256" key="11">
    <source>
        <dbReference type="ARBA" id="ARBA00023004"/>
    </source>
</evidence>
<dbReference type="Gene3D" id="3.30.565.10">
    <property type="entry name" value="Histidine kinase-like ATPase, C-terminal domain"/>
    <property type="match status" value="1"/>
</dbReference>
<dbReference type="InterPro" id="IPR050482">
    <property type="entry name" value="Sensor_HK_TwoCompSys"/>
</dbReference>
<keyword evidence="16" id="KW-0472">Membrane</keyword>
<feature type="transmembrane region" description="Helical" evidence="16">
    <location>
        <begin position="51"/>
        <end position="69"/>
    </location>
</feature>
<feature type="transmembrane region" description="Helical" evidence="16">
    <location>
        <begin position="81"/>
        <end position="106"/>
    </location>
</feature>
<dbReference type="InterPro" id="IPR005467">
    <property type="entry name" value="His_kinase_dom"/>
</dbReference>
<comment type="caution">
    <text evidence="18">The sequence shown here is derived from an EMBL/GenBank/DDBJ whole genome shotgun (WGS) entry which is preliminary data.</text>
</comment>
<keyword evidence="6" id="KW-0004">4Fe-4S</keyword>
<feature type="domain" description="Histidine kinase" evidence="17">
    <location>
        <begin position="324"/>
        <end position="410"/>
    </location>
</feature>
<dbReference type="GO" id="GO:0016020">
    <property type="term" value="C:membrane"/>
    <property type="evidence" value="ECO:0007669"/>
    <property type="project" value="InterPro"/>
</dbReference>
<dbReference type="PROSITE" id="PS50109">
    <property type="entry name" value="HIS_KIN"/>
    <property type="match status" value="1"/>
</dbReference>
<gene>
    <name evidence="18" type="ORF">HNR10_004931</name>
</gene>
<accession>A0A7Z0JD38</accession>
<dbReference type="Proteomes" id="UP000572051">
    <property type="component" value="Unassembled WGS sequence"/>
</dbReference>
<sequence>MSAIGAGEDSRQDWDRWWDRFVYWVPWVLLPLSTVLVLAQTGQGPGHRAVALGLTALASAWVLFGHTFAPPARLERLWPAVVYVLGLVALGAVMMAHDIIFLLFAITPFFHAMVLPMPWAFAGVAAASFSLHTSTMGFPGTSTDTPFLQHLGLYAGVIVVQTLAIGGGLVVAQRSAEAHRERAVMVDRLEAALEENAGLHAQLLAQAREAGMLDERQRMAREIHDTLAQGLTGIVTQIQAAQRAGGIDGPALPHVGRALDLARGGLTEARRSVQALRPAQLEDSQLPEALGELTRRWAEESGVRPTLEVTGGRTALSPAIEVSLFRVAQEALTNVAKHANATRVGVTLSYLDDMVLLDIRDDGNGMVSDTANGFGLRSMRQRIRGIGGTVEIESDHGEGTAVSAAVPVIGGAS</sequence>
<organism evidence="18 19">
    <name type="scientific">Nocardiopsis aegyptia</name>
    <dbReference type="NCBI Taxonomy" id="220378"/>
    <lineage>
        <taxon>Bacteria</taxon>
        <taxon>Bacillati</taxon>
        <taxon>Actinomycetota</taxon>
        <taxon>Actinomycetes</taxon>
        <taxon>Streptosporangiales</taxon>
        <taxon>Nocardiopsidaceae</taxon>
        <taxon>Nocardiopsis</taxon>
    </lineage>
</organism>
<dbReference type="SUPFAM" id="SSF55874">
    <property type="entry name" value="ATPase domain of HSP90 chaperone/DNA topoisomerase II/histidine kinase"/>
    <property type="match status" value="1"/>
</dbReference>
<evidence type="ECO:0000256" key="2">
    <source>
        <dbReference type="ARBA" id="ARBA00001966"/>
    </source>
</evidence>
<dbReference type="GO" id="GO:0000155">
    <property type="term" value="F:phosphorelay sensor kinase activity"/>
    <property type="evidence" value="ECO:0007669"/>
    <property type="project" value="InterPro"/>
</dbReference>